<feature type="transmembrane region" description="Helical" evidence="13">
    <location>
        <begin position="481"/>
        <end position="500"/>
    </location>
</feature>
<evidence type="ECO:0000256" key="1">
    <source>
        <dbReference type="ARBA" id="ARBA00004651"/>
    </source>
</evidence>
<evidence type="ECO:0000256" key="2">
    <source>
        <dbReference type="ARBA" id="ARBA00006036"/>
    </source>
</evidence>
<dbReference type="InterPro" id="IPR004671">
    <property type="entry name" value="Na+/H+_antiporter_NhaB"/>
</dbReference>
<evidence type="ECO:0000256" key="4">
    <source>
        <dbReference type="ARBA" id="ARBA00022449"/>
    </source>
</evidence>
<evidence type="ECO:0000313" key="15">
    <source>
        <dbReference type="EMBL" id="QLH62472.1"/>
    </source>
</evidence>
<feature type="transmembrane region" description="Helical" evidence="13">
    <location>
        <begin position="131"/>
        <end position="159"/>
    </location>
</feature>
<feature type="transmembrane region" description="Helical" evidence="13">
    <location>
        <begin position="62"/>
        <end position="84"/>
    </location>
</feature>
<keyword evidence="3 13" id="KW-0813">Transport</keyword>
<dbReference type="RefSeq" id="WP_040266151.1">
    <property type="nucleotide sequence ID" value="NZ_CP050855.1"/>
</dbReference>
<evidence type="ECO:0000256" key="6">
    <source>
        <dbReference type="ARBA" id="ARBA00022519"/>
    </source>
</evidence>
<keyword evidence="5 13" id="KW-1003">Cell membrane</keyword>
<keyword evidence="9 13" id="KW-0915">Sodium</keyword>
<keyword evidence="4 13" id="KW-0050">Antiport</keyword>
<keyword evidence="10 13" id="KW-0406">Ion transport</keyword>
<dbReference type="Proteomes" id="UP000042738">
    <property type="component" value="Chromosome"/>
</dbReference>
<evidence type="ECO:0000256" key="14">
    <source>
        <dbReference type="NCBIfam" id="TIGR00774"/>
    </source>
</evidence>
<dbReference type="GO" id="GO:0005886">
    <property type="term" value="C:plasma membrane"/>
    <property type="evidence" value="ECO:0007669"/>
    <property type="project" value="UniProtKB-SubCell"/>
</dbReference>
<evidence type="ECO:0000256" key="7">
    <source>
        <dbReference type="ARBA" id="ARBA00022692"/>
    </source>
</evidence>
<dbReference type="NCBIfam" id="TIGR00774">
    <property type="entry name" value="NhaB"/>
    <property type="match status" value="1"/>
</dbReference>
<dbReference type="NCBIfam" id="NF007093">
    <property type="entry name" value="PRK09547.1"/>
    <property type="match status" value="1"/>
</dbReference>
<keyword evidence="6" id="KW-0997">Cell inner membrane</keyword>
<evidence type="ECO:0000256" key="3">
    <source>
        <dbReference type="ARBA" id="ARBA00022448"/>
    </source>
</evidence>
<keyword evidence="8 13" id="KW-1133">Transmembrane helix</keyword>
<evidence type="ECO:0000256" key="13">
    <source>
        <dbReference type="HAMAP-Rule" id="MF_01599"/>
    </source>
</evidence>
<keyword evidence="7 13" id="KW-0812">Transmembrane</keyword>
<dbReference type="Pfam" id="PF06450">
    <property type="entry name" value="NhaB"/>
    <property type="match status" value="1"/>
</dbReference>
<keyword evidence="12 13" id="KW-0739">Sodium transport</keyword>
<protein>
    <recommendedName>
        <fullName evidence="13 14">Na(+)/H(+) antiporter NhaB</fullName>
    </recommendedName>
    <alternativeName>
        <fullName evidence="13">Sodium/proton antiporter NhaB</fullName>
    </alternativeName>
</protein>
<dbReference type="HAMAP" id="MF_01599">
    <property type="entry name" value="NhaB"/>
    <property type="match status" value="1"/>
</dbReference>
<sequence>METTLRSALVENFLGPSPRWYKLSIIVFLFVNPLIFFLVSPFVAGWLLVIEFIFTLAMALKCYPLLPGGLLAIEAVAIGMTHPAHVADEIAHNLDVLLLLVFMVAGIYFMKQLLLSVFTKLLLNIHSKMRLSLAFCVAAALLSAFLDALTVIAVVISVATGFYSIYHNVTSNQADSDGNISDVSGFSSNERKQTLEQFRAFLRSLLMQAGVGTALGGVMTMVGEPQNLIIAKSAGWGFIDFFLRMAPVTLPVLACGLLVCLLVERFHLFGYGTSLPEPVREVLKAFDRKASAGRSKQEQLKLVLQALIGVWLVLALAFHLAEVGLIGLSVIILTTSLCGVTDEHAIGKAFQEALPFTALLTVFFTVVAVIIDQHLFSPVIQYVLQASPASQLSLFYLFNGLLSSVSDNVFVGTVYINEARAAFESGALPLEQFEMLAVAINTGTNLPSVATPNGQAAFLFLLTSALAPLVHLSYGRMVWMALPYTVVLTTAGLLCVQFTLVPMTDLLAQWHWLAQPLNDQH</sequence>
<evidence type="ECO:0000256" key="12">
    <source>
        <dbReference type="ARBA" id="ARBA00023201"/>
    </source>
</evidence>
<feature type="transmembrane region" description="Helical" evidence="13">
    <location>
        <begin position="456"/>
        <end position="474"/>
    </location>
</feature>
<proteinExistence type="inferred from homology"/>
<dbReference type="GeneID" id="93735934"/>
<evidence type="ECO:0000256" key="10">
    <source>
        <dbReference type="ARBA" id="ARBA00023065"/>
    </source>
</evidence>
<comment type="subcellular location">
    <subcellularLocation>
        <location evidence="1 13">Cell membrane</location>
        <topology evidence="1 13">Multi-pass membrane protein</topology>
    </subcellularLocation>
</comment>
<dbReference type="STRING" id="138074.SYMBAF_50544"/>
<organism evidence="15 16">
    <name type="scientific">Serratia symbiotica</name>
    <dbReference type="NCBI Taxonomy" id="138074"/>
    <lineage>
        <taxon>Bacteria</taxon>
        <taxon>Pseudomonadati</taxon>
        <taxon>Pseudomonadota</taxon>
        <taxon>Gammaproteobacteria</taxon>
        <taxon>Enterobacterales</taxon>
        <taxon>Yersiniaceae</taxon>
        <taxon>Serratia</taxon>
    </lineage>
</organism>
<keyword evidence="11 13" id="KW-0472">Membrane</keyword>
<feature type="transmembrane region" description="Helical" evidence="13">
    <location>
        <begin position="353"/>
        <end position="371"/>
    </location>
</feature>
<gene>
    <name evidence="13 15" type="primary">nhaB</name>
    <name evidence="15" type="ORF">SYMBAF_05300</name>
</gene>
<reference evidence="15 16" key="1">
    <citation type="journal article" date="2014" name="Genome Announc.">
        <title>Whole-Genome Sequence of Serratia symbiotica Strain CWBI-2.3T, a Free-Living Symbiont of the Black Bean Aphid Aphis fabae.</title>
        <authorList>
            <person name="Foray V."/>
            <person name="Grigorescu A.S."/>
            <person name="Sabri A."/>
            <person name="Haubruge E."/>
            <person name="Lognay G."/>
            <person name="Francis F."/>
            <person name="Fauconnier M.L."/>
            <person name="Hance T."/>
            <person name="Thonart P."/>
        </authorList>
    </citation>
    <scope>NUCLEOTIDE SEQUENCE [LARGE SCALE GENOMIC DNA]</scope>
    <source>
        <strain evidence="15">CWBI-2.3</strain>
    </source>
</reference>
<evidence type="ECO:0000256" key="5">
    <source>
        <dbReference type="ARBA" id="ARBA00022475"/>
    </source>
</evidence>
<dbReference type="GO" id="GO:0015385">
    <property type="term" value="F:sodium:proton antiporter activity"/>
    <property type="evidence" value="ECO:0007669"/>
    <property type="project" value="UniProtKB-UniRule"/>
</dbReference>
<dbReference type="EMBL" id="CP050855">
    <property type="protein sequence ID" value="QLH62472.1"/>
    <property type="molecule type" value="Genomic_DNA"/>
</dbReference>
<accession>A0A068Z888</accession>
<dbReference type="PANTHER" id="PTHR43302:SF1">
    <property type="entry name" value="NA(+)_H(+) ANTIPORTER NHAB"/>
    <property type="match status" value="1"/>
</dbReference>
<evidence type="ECO:0000313" key="16">
    <source>
        <dbReference type="Proteomes" id="UP000042738"/>
    </source>
</evidence>
<feature type="transmembrane region" description="Helical" evidence="13">
    <location>
        <begin position="20"/>
        <end position="50"/>
    </location>
</feature>
<feature type="transmembrane region" description="Helical" evidence="13">
    <location>
        <begin position="241"/>
        <end position="263"/>
    </location>
</feature>
<comment type="catalytic activity">
    <reaction evidence="13">
        <text>2 Na(+)(in) + 3 H(+)(out) = 2 Na(+)(out) + 3 H(+)(in)</text>
        <dbReference type="Rhea" id="RHEA:29247"/>
        <dbReference type="ChEBI" id="CHEBI:15378"/>
        <dbReference type="ChEBI" id="CHEBI:29101"/>
    </reaction>
</comment>
<name>A0A068Z888_9GAMM</name>
<comment type="function">
    <text evidence="13">Na(+)/H(+) antiporter that extrudes sodium in exchange for external protons.</text>
</comment>
<evidence type="ECO:0000256" key="8">
    <source>
        <dbReference type="ARBA" id="ARBA00022989"/>
    </source>
</evidence>
<evidence type="ECO:0000256" key="9">
    <source>
        <dbReference type="ARBA" id="ARBA00023053"/>
    </source>
</evidence>
<dbReference type="AlphaFoldDB" id="A0A068Z888"/>
<dbReference type="PANTHER" id="PTHR43302">
    <property type="entry name" value="TRANSPORTER ARSB-RELATED"/>
    <property type="match status" value="1"/>
</dbReference>
<comment type="similarity">
    <text evidence="2 13">Belongs to the NhaB Na(+)/H(+) (TC 2.A.34) antiporter family.</text>
</comment>
<feature type="transmembrane region" description="Helical" evidence="13">
    <location>
        <begin position="90"/>
        <end position="110"/>
    </location>
</feature>
<comment type="caution">
    <text evidence="13">Lacks conserved residue(s) required for the propagation of feature annotation.</text>
</comment>
<evidence type="ECO:0000256" key="11">
    <source>
        <dbReference type="ARBA" id="ARBA00023136"/>
    </source>
</evidence>